<sequence length="32" mass="3800">MAGHNKIVNMLWPRIRVLTFVSVLRKISRIYS</sequence>
<proteinExistence type="predicted"/>
<keyword evidence="2" id="KW-1185">Reference proteome</keyword>
<dbReference type="EMBL" id="UZAK01000733">
    <property type="protein sequence ID" value="VDO64869.1"/>
    <property type="molecule type" value="Genomic_DNA"/>
</dbReference>
<dbReference type="WBParaSite" id="SCUD_0000098001-mRNA-1">
    <property type="protein sequence ID" value="SCUD_0000098001-mRNA-1"/>
    <property type="gene ID" value="SCUD_0000098001"/>
</dbReference>
<evidence type="ECO:0000313" key="2">
    <source>
        <dbReference type="Proteomes" id="UP000279833"/>
    </source>
</evidence>
<gene>
    <name evidence="1" type="ORF">SCUD_LOCUS981</name>
</gene>
<dbReference type="Proteomes" id="UP000279833">
    <property type="component" value="Unassembled WGS sequence"/>
</dbReference>
<reference evidence="1 2" key="2">
    <citation type="submission" date="2018-11" db="EMBL/GenBank/DDBJ databases">
        <authorList>
            <consortium name="Pathogen Informatics"/>
        </authorList>
    </citation>
    <scope>NUCLEOTIDE SEQUENCE [LARGE SCALE GENOMIC DNA]</scope>
    <source>
        <strain evidence="1">Dakar</strain>
        <strain evidence="2">Dakar, Senegal</strain>
    </source>
</reference>
<reference evidence="3" key="1">
    <citation type="submission" date="2016-06" db="UniProtKB">
        <authorList>
            <consortium name="WormBaseParasite"/>
        </authorList>
    </citation>
    <scope>IDENTIFICATION</scope>
</reference>
<dbReference type="AlphaFoldDB" id="A0A183JE68"/>
<organism evidence="3">
    <name type="scientific">Schistosoma curassoni</name>
    <dbReference type="NCBI Taxonomy" id="6186"/>
    <lineage>
        <taxon>Eukaryota</taxon>
        <taxon>Metazoa</taxon>
        <taxon>Spiralia</taxon>
        <taxon>Lophotrochozoa</taxon>
        <taxon>Platyhelminthes</taxon>
        <taxon>Trematoda</taxon>
        <taxon>Digenea</taxon>
        <taxon>Strigeidida</taxon>
        <taxon>Schistosomatoidea</taxon>
        <taxon>Schistosomatidae</taxon>
        <taxon>Schistosoma</taxon>
    </lineage>
</organism>
<evidence type="ECO:0000313" key="1">
    <source>
        <dbReference type="EMBL" id="VDO64869.1"/>
    </source>
</evidence>
<protein>
    <submittedName>
        <fullName evidence="3">Acetyltransferase</fullName>
    </submittedName>
</protein>
<evidence type="ECO:0000313" key="3">
    <source>
        <dbReference type="WBParaSite" id="SCUD_0000098001-mRNA-1"/>
    </source>
</evidence>
<accession>A0A183JE68</accession>
<name>A0A183JE68_9TREM</name>